<evidence type="ECO:0000313" key="2">
    <source>
        <dbReference type="EMBL" id="MBJ7879250.1"/>
    </source>
</evidence>
<proteinExistence type="predicted"/>
<keyword evidence="3" id="KW-1185">Reference proteome</keyword>
<evidence type="ECO:0000313" key="3">
    <source>
        <dbReference type="Proteomes" id="UP000662373"/>
    </source>
</evidence>
<dbReference type="InterPro" id="IPR001173">
    <property type="entry name" value="Glyco_trans_2-like"/>
</dbReference>
<dbReference type="RefSeq" id="WP_199596701.1">
    <property type="nucleotide sequence ID" value="NZ_JAEHJZ010000002.1"/>
</dbReference>
<protein>
    <submittedName>
        <fullName evidence="2">Glycosyltransferase family 2 protein</fullName>
    </submittedName>
</protein>
<dbReference type="Pfam" id="PF00535">
    <property type="entry name" value="Glycos_transf_2"/>
    <property type="match status" value="1"/>
</dbReference>
<reference evidence="2 3" key="1">
    <citation type="submission" date="2020-09" db="EMBL/GenBank/DDBJ databases">
        <title>Draft genome of Gelidibacter salicanalis PAMC21136.</title>
        <authorList>
            <person name="Park H."/>
        </authorList>
    </citation>
    <scope>NUCLEOTIDE SEQUENCE [LARGE SCALE GENOMIC DNA]</scope>
    <source>
        <strain evidence="2 3">PAMC21136</strain>
    </source>
</reference>
<organism evidence="2 3">
    <name type="scientific">Gelidibacter salicanalis</name>
    <dbReference type="NCBI Taxonomy" id="291193"/>
    <lineage>
        <taxon>Bacteria</taxon>
        <taxon>Pseudomonadati</taxon>
        <taxon>Bacteroidota</taxon>
        <taxon>Flavobacteriia</taxon>
        <taxon>Flavobacteriales</taxon>
        <taxon>Flavobacteriaceae</taxon>
        <taxon>Gelidibacter</taxon>
    </lineage>
</organism>
<dbReference type="SUPFAM" id="SSF53448">
    <property type="entry name" value="Nucleotide-diphospho-sugar transferases"/>
    <property type="match status" value="1"/>
</dbReference>
<dbReference type="EMBL" id="JAEHJZ010000002">
    <property type="protein sequence ID" value="MBJ7879250.1"/>
    <property type="molecule type" value="Genomic_DNA"/>
</dbReference>
<evidence type="ECO:0000259" key="1">
    <source>
        <dbReference type="Pfam" id="PF00535"/>
    </source>
</evidence>
<dbReference type="Proteomes" id="UP000662373">
    <property type="component" value="Unassembled WGS sequence"/>
</dbReference>
<feature type="domain" description="Glycosyltransferase 2-like" evidence="1">
    <location>
        <begin position="3"/>
        <end position="158"/>
    </location>
</feature>
<dbReference type="Gene3D" id="3.90.550.10">
    <property type="entry name" value="Spore Coat Polysaccharide Biosynthesis Protein SpsA, Chain A"/>
    <property type="match status" value="1"/>
</dbReference>
<sequence>MLSILIPVYNYNVVPLVEEIHFQATALHIPFEILVYDDGSFSVLNKKNQQINRLTGCQFIEAKRNRGSAALRQHLAVQAQYDWLLFLDADVMPKHANYLQTYVNIISEEQDAIYGGFAYQAKTPEHDYSLRWRYGKAKEEVDAAIRNQKPYKIVISGNFLTKKHVFITVNSKMKGHKYGYDNYFGALLKEYSHNVKHINNEVYHLGLGKNPDYLRKVEHSVDTLLELHKNNKITESDNDLLNTFKIFKKIKIHYLLGYLFKQKKPRLITNLLSPNPSVRGLQFYKLGYMCYKDAN</sequence>
<dbReference type="AlphaFoldDB" id="A0A934KTP3"/>
<name>A0A934KTP3_9FLAO</name>
<comment type="caution">
    <text evidence="2">The sequence shown here is derived from an EMBL/GenBank/DDBJ whole genome shotgun (WGS) entry which is preliminary data.</text>
</comment>
<gene>
    <name evidence="2" type="ORF">JEM65_01090</name>
</gene>
<dbReference type="InterPro" id="IPR029044">
    <property type="entry name" value="Nucleotide-diphossugar_trans"/>
</dbReference>
<accession>A0A934KTP3</accession>